<feature type="region of interest" description="Disordered" evidence="1">
    <location>
        <begin position="212"/>
        <end position="243"/>
    </location>
</feature>
<reference evidence="2 3" key="1">
    <citation type="journal article" date="2019" name="Int. J. Syst. Evol. Microbiol.">
        <title>The Global Catalogue of Microorganisms (GCM) 10K type strain sequencing project: providing services to taxonomists for standard genome sequencing and annotation.</title>
        <authorList>
            <consortium name="The Broad Institute Genomics Platform"/>
            <consortium name="The Broad Institute Genome Sequencing Center for Infectious Disease"/>
            <person name="Wu L."/>
            <person name="Ma J."/>
        </authorList>
    </citation>
    <scope>NUCLEOTIDE SEQUENCE [LARGE SCALE GENOMIC DNA]</scope>
    <source>
        <strain evidence="2 3">JCM 15591</strain>
    </source>
</reference>
<evidence type="ECO:0000256" key="1">
    <source>
        <dbReference type="SAM" id="MobiDB-lite"/>
    </source>
</evidence>
<accession>A0ABN2L395</accession>
<proteinExistence type="predicted"/>
<dbReference type="EMBL" id="BAAAPN010000100">
    <property type="protein sequence ID" value="GAA1773651.1"/>
    <property type="molecule type" value="Genomic_DNA"/>
</dbReference>
<dbReference type="Proteomes" id="UP001501475">
    <property type="component" value="Unassembled WGS sequence"/>
</dbReference>
<feature type="compositionally biased region" description="Low complexity" evidence="1">
    <location>
        <begin position="212"/>
        <end position="228"/>
    </location>
</feature>
<sequence>MSIFRRRASQTSAEPVEPVDDVVDDLLDDVVEEEAQDAVANRSQGPWDAAEVDGLGDRLDLGAVWLAPVPGAEIRLEIDQSTDTINGLQIVIGESAAQVQAFAAPRSGGVWRDVRREISGAISGAGGTVDEVDGDFARELRVRMPQLAPDGRQVFAPARFIGVDGPRWFLRAVLSGQAAIDDAAAAPLVEALRSLVVVRGAAPMAPREMLPLRLPEQPAPAPAEQQPESFDPFERGPEITEVR</sequence>
<feature type="compositionally biased region" description="Basic and acidic residues" evidence="1">
    <location>
        <begin position="232"/>
        <end position="243"/>
    </location>
</feature>
<dbReference type="Pfam" id="PF12502">
    <property type="entry name" value="DUF3710"/>
    <property type="match status" value="1"/>
</dbReference>
<comment type="caution">
    <text evidence="2">The sequence shown here is derived from an EMBL/GenBank/DDBJ whole genome shotgun (WGS) entry which is preliminary data.</text>
</comment>
<dbReference type="InterPro" id="IPR022183">
    <property type="entry name" value="DUF3710"/>
</dbReference>
<gene>
    <name evidence="2" type="ORF">GCM10009810_33420</name>
</gene>
<dbReference type="RefSeq" id="WP_344068355.1">
    <property type="nucleotide sequence ID" value="NZ_BAAAPN010000100.1"/>
</dbReference>
<evidence type="ECO:0000313" key="3">
    <source>
        <dbReference type="Proteomes" id="UP001501475"/>
    </source>
</evidence>
<protein>
    <submittedName>
        <fullName evidence="2">DUF3710 domain-containing protein</fullName>
    </submittedName>
</protein>
<organism evidence="2 3">
    <name type="scientific">Nostocoides vanveenii</name>
    <dbReference type="NCBI Taxonomy" id="330835"/>
    <lineage>
        <taxon>Bacteria</taxon>
        <taxon>Bacillati</taxon>
        <taxon>Actinomycetota</taxon>
        <taxon>Actinomycetes</taxon>
        <taxon>Micrococcales</taxon>
        <taxon>Intrasporangiaceae</taxon>
        <taxon>Nostocoides</taxon>
    </lineage>
</organism>
<name>A0ABN2L395_9MICO</name>
<keyword evidence="3" id="KW-1185">Reference proteome</keyword>
<evidence type="ECO:0000313" key="2">
    <source>
        <dbReference type="EMBL" id="GAA1773651.1"/>
    </source>
</evidence>